<keyword evidence="3" id="KW-0808">Transferase</keyword>
<evidence type="ECO:0000313" key="7">
    <source>
        <dbReference type="Proteomes" id="UP000028900"/>
    </source>
</evidence>
<name>A0ABQ0J2N3_9MOLU</name>
<dbReference type="InterPro" id="IPR002052">
    <property type="entry name" value="DNA_methylase_N6_adenine_CS"/>
</dbReference>
<dbReference type="PROSITE" id="PS00092">
    <property type="entry name" value="N6_MTASE"/>
    <property type="match status" value="1"/>
</dbReference>
<evidence type="ECO:0000259" key="5">
    <source>
        <dbReference type="PROSITE" id="PS50157"/>
    </source>
</evidence>
<evidence type="ECO:0000256" key="1">
    <source>
        <dbReference type="ARBA" id="ARBA00006594"/>
    </source>
</evidence>
<organism evidence="6 7">
    <name type="scientific">'Chrysanthemum coronarium' phytoplasma</name>
    <dbReference type="NCBI Taxonomy" id="1520703"/>
    <lineage>
        <taxon>Bacteria</taxon>
        <taxon>Bacillati</taxon>
        <taxon>Mycoplasmatota</taxon>
        <taxon>Mollicutes</taxon>
        <taxon>Acholeplasmatales</taxon>
        <taxon>Acholeplasmataceae</taxon>
        <taxon>Candidatus Phytoplasma</taxon>
        <taxon>16SrI (Aster yellows group)</taxon>
    </lineage>
</organism>
<accession>A0ABQ0J2N3</accession>
<gene>
    <name evidence="6" type="ORF">OYV_03450</name>
</gene>
<feature type="domain" description="C2H2-type" evidence="5">
    <location>
        <begin position="276"/>
        <end position="308"/>
    </location>
</feature>
<dbReference type="SUPFAM" id="SSF53335">
    <property type="entry name" value="S-adenosyl-L-methionine-dependent methyltransferases"/>
    <property type="match status" value="1"/>
</dbReference>
<dbReference type="Proteomes" id="UP000028900">
    <property type="component" value="Unassembled WGS sequence"/>
</dbReference>
<keyword evidence="7" id="KW-1185">Reference proteome</keyword>
<dbReference type="InterPro" id="IPR002941">
    <property type="entry name" value="DNA_methylase_N4/N6"/>
</dbReference>
<comment type="caution">
    <text evidence="6">The sequence shown here is derived from an EMBL/GenBank/DDBJ whole genome shotgun (WGS) entry which is preliminary data.</text>
</comment>
<dbReference type="GO" id="GO:0008168">
    <property type="term" value="F:methyltransferase activity"/>
    <property type="evidence" value="ECO:0007669"/>
    <property type="project" value="UniProtKB-KW"/>
</dbReference>
<dbReference type="InterPro" id="IPR029063">
    <property type="entry name" value="SAM-dependent_MTases_sf"/>
</dbReference>
<evidence type="ECO:0000313" key="6">
    <source>
        <dbReference type="EMBL" id="GAK73860.1"/>
    </source>
</evidence>
<dbReference type="GO" id="GO:0032259">
    <property type="term" value="P:methylation"/>
    <property type="evidence" value="ECO:0007669"/>
    <property type="project" value="UniProtKB-KW"/>
</dbReference>
<protein>
    <recommendedName>
        <fullName evidence="4">Methyltransferase</fullName>
        <ecNumber evidence="4">2.1.1.-</ecNumber>
    </recommendedName>
</protein>
<proteinExistence type="inferred from homology"/>
<comment type="similarity">
    <text evidence="1 4">Belongs to the N(4)/N(6)-methyltransferase family.</text>
</comment>
<dbReference type="PROSITE" id="PS50157">
    <property type="entry name" value="ZINC_FINGER_C2H2_2"/>
    <property type="match status" value="1"/>
</dbReference>
<dbReference type="PROSITE" id="PS00028">
    <property type="entry name" value="ZINC_FINGER_C2H2_1"/>
    <property type="match status" value="1"/>
</dbReference>
<dbReference type="RefSeq" id="WP_042067986.1">
    <property type="nucleotide sequence ID" value="NZ_BBIY01000028.1"/>
</dbReference>
<evidence type="ECO:0000256" key="2">
    <source>
        <dbReference type="ARBA" id="ARBA00022603"/>
    </source>
</evidence>
<evidence type="ECO:0000256" key="4">
    <source>
        <dbReference type="RuleBase" id="RU362026"/>
    </source>
</evidence>
<dbReference type="InterPro" id="IPR013087">
    <property type="entry name" value="Znf_C2H2_type"/>
</dbReference>
<dbReference type="EC" id="2.1.1.-" evidence="4"/>
<reference evidence="7" key="1">
    <citation type="journal article" date="2014" name="Genome Announc.">
        <title>Draft Genome Sequence of ''Candidatus Phytoplasma asteris'' Strain OY-V, an Unculturable Plant-Pathogenic Bacterium.</title>
        <authorList>
            <person name="Kakizawa S."/>
            <person name="Makino A."/>
            <person name="Ishii Y."/>
            <person name="Tamaki H."/>
            <person name="Kamagata Y."/>
        </authorList>
    </citation>
    <scope>NUCLEOTIDE SEQUENCE [LARGE SCALE GENOMIC DNA]</scope>
    <source>
        <strain evidence="7">OY-V</strain>
    </source>
</reference>
<reference evidence="6 7" key="2">
    <citation type="journal article" date="2014" name="Genome Announc.">
        <title>Draft Genome Sequence of 'Candidatus Phytoplasma asteris' Strain OY-V, an Unculturable Plant-Pathogenic Bacterium.</title>
        <authorList>
            <person name="Kakizawa S."/>
            <person name="Makino A."/>
            <person name="Ishii Y."/>
            <person name="Tamaki H."/>
            <person name="Kamagata Y."/>
        </authorList>
    </citation>
    <scope>NUCLEOTIDE SEQUENCE [LARGE SCALE GENOMIC DNA]</scope>
    <source>
        <strain evidence="6 7">OY-V</strain>
    </source>
</reference>
<evidence type="ECO:0000256" key="3">
    <source>
        <dbReference type="ARBA" id="ARBA00022679"/>
    </source>
</evidence>
<dbReference type="Pfam" id="PF01555">
    <property type="entry name" value="N6_N4_Mtase"/>
    <property type="match status" value="1"/>
</dbReference>
<dbReference type="InterPro" id="IPR001091">
    <property type="entry name" value="RM_Methyltransferase"/>
</dbReference>
<dbReference type="PRINTS" id="PR00508">
    <property type="entry name" value="S21N4MTFRASE"/>
</dbReference>
<keyword evidence="2 6" id="KW-0489">Methyltransferase</keyword>
<sequence length="369" mass="42768">MKNITSFDAFLNIKNIKGLDFILNYLQVHKGTIKRWEKQQSIPKNYDTDLKKIINQIEIEYPHIDIVKFQNNTLTNKTNFIDKTNSFSQIILGDVCEFLPQLQNIKFNIVIADPPYNIGKNFGNNRDLLEIDEYLKWSLDWIQQCLKLLTPNGIFYMYGYPEILARVAAQFPYDKQRILAWHYTNKNMPSCNFWQRSYESILCLWNNKKPEINIDQIREPYTSNFLKCDGKKRIGTLGRFGNSETLYRVNEKGALPRDIIKVPALAGGAGLKERFFLCKTCDCKIFSSKELKNHQKPHQTIIHPTQKPQMLTTKLIDSVIMKNQKGNVLIPFAGSGSECLVAKKKNLNYIGIEINPDYVMLIKEVLKSV</sequence>
<dbReference type="EMBL" id="BBIY01000028">
    <property type="protein sequence ID" value="GAK73860.1"/>
    <property type="molecule type" value="Genomic_DNA"/>
</dbReference>
<dbReference type="Gene3D" id="3.40.50.150">
    <property type="entry name" value="Vaccinia Virus protein VP39"/>
    <property type="match status" value="1"/>
</dbReference>